<sequence>MWLLLSVFIKMCMYKYSRDALLKLRRSSSGIKHPIPPEIKKPFRGCRAGAKLKARRWRNKPFVPSIIMGNVNSLPNKCEELEALVRSDEAYLVSLYLLTESWLTDGIPDSAVSIPGYTLVRADRAVELCGKTKGGGLAVLVSNKWCHPGHITVKNKTCTRDVELLVVGIRPYYLPREFSNVVAIVVYIPPRADPTSACDVIQEAVARIQSAHSEALIIISGDFNHVEVSSHLGGFTQYVNCPTRHNNTLDLCYVNVKSAYNVEALPPLGKSDHNLIQLRPAYKPCVMRLPKVSRSFRQWTPETTDMLRDCFESTDWDLLVGDSDNIDQAVVCVTDYINFCTDVAVPLKKVRCFPNNKPWIKSNTKHMLNLKKQAFKAGDRHKARVVQHDLRRAIRRSRRDYKSGLERKLQNRNTREVWKGMRAITGFKEKGCTAPGDVVMADEFNRFYNRFDSAHTHPCPTISGSSSPAVTSSSTSAAVTCSSSPSSGGSSTSAAVTCSSSPSSGGSSTSAAVTCSSSPSSGGSSTSAAVTCSSSPSSGGSSTSAAVTCSSSPSSGGSSTSAAVTCSSSPSSGGSSTSAAVTCSSSPSSGGSSTSAAVTCSSSPSSGGSSTSAAVTCSSSPSSGGSSTSAARRLLHLCCVTGSSSPSSGGSSTSARRSSTSAAVTCSSSPPNSCSSIYAAVTGSSAPPGSGACSNPDAVPFISVDEVRIEFRRLHGRKSAGPDGISPRLLRECASELAVPLHTIFNKSLQTGCVPALWKTSCLVPVPKVTRPAGMKDYRPVALTSVVMKTFERLLLRRLKPQVEGALDPLQFAYQDSMGVDDAILYMVHRALSFLDGAGGYVRLMFFDFTSAFDTIQPQLLKGKLERMGVDPVFVRWIHNYLTLRSQYVRLGDCVSGILTSNTGAPQGTVLSPFLFTLYTADFAYTSAACHVQKYSDDTAIVACVKGRDENEYRELITGFTSWSRENGLMLNTSKTKEMIIDFGRKPAHQPVIIDGEKIEVVDTYKYLGVHLDHKLDWSEQARALYKKGQSRLFS</sequence>
<dbReference type="PANTHER" id="PTHR47510">
    <property type="entry name" value="REVERSE TRANSCRIPTASE DOMAIN-CONTAINING PROTEIN"/>
    <property type="match status" value="1"/>
</dbReference>
<dbReference type="PANTHER" id="PTHR47510:SF3">
    <property type="entry name" value="ENDO_EXONUCLEASE_PHOSPHATASE DOMAIN-CONTAINING PROTEIN"/>
    <property type="match status" value="1"/>
</dbReference>
<keyword evidence="4" id="KW-1185">Reference proteome</keyword>
<reference evidence="4" key="1">
    <citation type="submission" date="2024-04" db="EMBL/GenBank/DDBJ databases">
        <title>Salinicola lusitanus LLJ914,a marine bacterium isolated from the Okinawa Trough.</title>
        <authorList>
            <person name="Li J."/>
        </authorList>
    </citation>
    <scope>NUCLEOTIDE SEQUENCE [LARGE SCALE GENOMIC DNA]</scope>
</reference>
<organism evidence="3 4">
    <name type="scientific">Mugilogobius chulae</name>
    <name type="common">yellowstripe goby</name>
    <dbReference type="NCBI Taxonomy" id="88201"/>
    <lineage>
        <taxon>Eukaryota</taxon>
        <taxon>Metazoa</taxon>
        <taxon>Chordata</taxon>
        <taxon>Craniata</taxon>
        <taxon>Vertebrata</taxon>
        <taxon>Euteleostomi</taxon>
        <taxon>Actinopterygii</taxon>
        <taxon>Neopterygii</taxon>
        <taxon>Teleostei</taxon>
        <taxon>Neoteleostei</taxon>
        <taxon>Acanthomorphata</taxon>
        <taxon>Gobiaria</taxon>
        <taxon>Gobiiformes</taxon>
        <taxon>Gobioidei</taxon>
        <taxon>Gobiidae</taxon>
        <taxon>Gobionellinae</taxon>
        <taxon>Mugilogobius</taxon>
    </lineage>
</organism>
<dbReference type="CDD" id="cd01650">
    <property type="entry name" value="RT_nLTR_like"/>
    <property type="match status" value="1"/>
</dbReference>
<dbReference type="InterPro" id="IPR043502">
    <property type="entry name" value="DNA/RNA_pol_sf"/>
</dbReference>
<dbReference type="InterPro" id="IPR036691">
    <property type="entry name" value="Endo/exonu/phosph_ase_sf"/>
</dbReference>
<dbReference type="EMBL" id="JBBPFD010000657">
    <property type="protein sequence ID" value="KAK7878026.1"/>
    <property type="molecule type" value="Genomic_DNA"/>
</dbReference>
<proteinExistence type="predicted"/>
<feature type="domain" description="Reverse transcriptase" evidence="2">
    <location>
        <begin position="747"/>
        <end position="1012"/>
    </location>
</feature>
<dbReference type="Pfam" id="PF00078">
    <property type="entry name" value="RVT_1"/>
    <property type="match status" value="1"/>
</dbReference>
<dbReference type="Proteomes" id="UP001460270">
    <property type="component" value="Unassembled WGS sequence"/>
</dbReference>
<dbReference type="SUPFAM" id="SSF56219">
    <property type="entry name" value="DNase I-like"/>
    <property type="match status" value="1"/>
</dbReference>
<feature type="region of interest" description="Disordered" evidence="1">
    <location>
        <begin position="477"/>
        <end position="512"/>
    </location>
</feature>
<evidence type="ECO:0000313" key="3">
    <source>
        <dbReference type="EMBL" id="KAK7878026.1"/>
    </source>
</evidence>
<protein>
    <recommendedName>
        <fullName evidence="2">Reverse transcriptase domain-containing protein</fullName>
    </recommendedName>
</protein>
<dbReference type="Gene3D" id="3.60.10.10">
    <property type="entry name" value="Endonuclease/exonuclease/phosphatase"/>
    <property type="match status" value="1"/>
</dbReference>
<name>A0AAW0MI45_9GOBI</name>
<comment type="caution">
    <text evidence="3">The sequence shown here is derived from an EMBL/GenBank/DDBJ whole genome shotgun (WGS) entry which is preliminary data.</text>
</comment>
<dbReference type="SUPFAM" id="SSF56672">
    <property type="entry name" value="DNA/RNA polymerases"/>
    <property type="match status" value="1"/>
</dbReference>
<dbReference type="InterPro" id="IPR000477">
    <property type="entry name" value="RT_dom"/>
</dbReference>
<dbReference type="AlphaFoldDB" id="A0AAW0MI45"/>
<gene>
    <name evidence="3" type="ORF">WMY93_031322</name>
</gene>
<evidence type="ECO:0000259" key="2">
    <source>
        <dbReference type="PROSITE" id="PS50878"/>
    </source>
</evidence>
<evidence type="ECO:0000313" key="4">
    <source>
        <dbReference type="Proteomes" id="UP001460270"/>
    </source>
</evidence>
<dbReference type="PROSITE" id="PS50878">
    <property type="entry name" value="RT_POL"/>
    <property type="match status" value="1"/>
</dbReference>
<evidence type="ECO:0000256" key="1">
    <source>
        <dbReference type="SAM" id="MobiDB-lite"/>
    </source>
</evidence>
<accession>A0AAW0MI45</accession>